<gene>
    <name evidence="3" type="ORF">LARSCL_LOCUS10089</name>
</gene>
<dbReference type="Proteomes" id="UP001497382">
    <property type="component" value="Unassembled WGS sequence"/>
</dbReference>
<reference evidence="3 4" key="1">
    <citation type="submission" date="2024-04" db="EMBL/GenBank/DDBJ databases">
        <authorList>
            <person name="Rising A."/>
            <person name="Reimegard J."/>
            <person name="Sonavane S."/>
            <person name="Akerstrom W."/>
            <person name="Nylinder S."/>
            <person name="Hedman E."/>
            <person name="Kallberg Y."/>
        </authorList>
    </citation>
    <scope>NUCLEOTIDE SEQUENCE [LARGE SCALE GENOMIC DNA]</scope>
</reference>
<dbReference type="EMBL" id="CAXIEN010000118">
    <property type="protein sequence ID" value="CAL1278992.1"/>
    <property type="molecule type" value="Genomic_DNA"/>
</dbReference>
<organism evidence="3 4">
    <name type="scientific">Larinioides sclopetarius</name>
    <dbReference type="NCBI Taxonomy" id="280406"/>
    <lineage>
        <taxon>Eukaryota</taxon>
        <taxon>Metazoa</taxon>
        <taxon>Ecdysozoa</taxon>
        <taxon>Arthropoda</taxon>
        <taxon>Chelicerata</taxon>
        <taxon>Arachnida</taxon>
        <taxon>Araneae</taxon>
        <taxon>Araneomorphae</taxon>
        <taxon>Entelegynae</taxon>
        <taxon>Araneoidea</taxon>
        <taxon>Araneidae</taxon>
        <taxon>Larinioides</taxon>
    </lineage>
</organism>
<dbReference type="Gene3D" id="2.60.120.680">
    <property type="entry name" value="GOLD domain"/>
    <property type="match status" value="1"/>
</dbReference>
<feature type="domain" description="GOLD" evidence="2">
    <location>
        <begin position="242"/>
        <end position="400"/>
    </location>
</feature>
<dbReference type="PANTHER" id="PTHR23324">
    <property type="entry name" value="SEC14 RELATED PROTEIN"/>
    <property type="match status" value="1"/>
</dbReference>
<protein>
    <recommendedName>
        <fullName evidence="5">SEC14-like protein 2</fullName>
    </recommendedName>
</protein>
<proteinExistence type="predicted"/>
<dbReference type="PROSITE" id="PS50191">
    <property type="entry name" value="CRAL_TRIO"/>
    <property type="match status" value="1"/>
</dbReference>
<dbReference type="InterPro" id="IPR036273">
    <property type="entry name" value="CRAL/TRIO_N_dom_sf"/>
</dbReference>
<evidence type="ECO:0000259" key="1">
    <source>
        <dbReference type="PROSITE" id="PS50191"/>
    </source>
</evidence>
<dbReference type="CDD" id="cd00170">
    <property type="entry name" value="SEC14"/>
    <property type="match status" value="1"/>
</dbReference>
<feature type="domain" description="CRAL-TRIO" evidence="1">
    <location>
        <begin position="93"/>
        <end position="266"/>
    </location>
</feature>
<dbReference type="InterPro" id="IPR036598">
    <property type="entry name" value="GOLD_dom_sf"/>
</dbReference>
<evidence type="ECO:0000259" key="2">
    <source>
        <dbReference type="PROSITE" id="PS50866"/>
    </source>
</evidence>
<dbReference type="SMART" id="SM00516">
    <property type="entry name" value="SEC14"/>
    <property type="match status" value="1"/>
</dbReference>
<keyword evidence="4" id="KW-1185">Reference proteome</keyword>
<dbReference type="Pfam" id="PF00650">
    <property type="entry name" value="CRAL_TRIO"/>
    <property type="match status" value="1"/>
</dbReference>
<sequence length="412" mass="48276">MISQNVIEIIDKRFPEIVCVFSILCLMFSSKNSQLRKRTIKDVTPKMLEDISLFYRFSKARDFNLAEAENMLRKHIAWRKEMQIDTILTDYTPPEVLVKYAGTSCICFDKTGSIVRLLDCGRTDAKGIWNLVSKTEFEKFAAYILEQDKDMVIKRGGNLGKPMYYAIDDFENLTYGNAVSIKNAQYLLHTMKMFIDNYPETIRRLIIINAPFYFTWVHALVKPTLPYALLQKVRIFGTDGWKEALLEDIDADDLPACYGGNRTDPDGNPRCETFINWGQPVPRRYYNAQNERRKLSIVWDAEKLTVLPFSKEEITLEVKEENSYLEFEFETKSRDIDFSLIFREESVDYFESVELIPKQRISDESEKGYFKCEKAGKYTFVFDNSFSWLHSKEVYYRVCIKGSKNEEMYLQI</sequence>
<dbReference type="GO" id="GO:0005737">
    <property type="term" value="C:cytoplasm"/>
    <property type="evidence" value="ECO:0007669"/>
    <property type="project" value="TreeGrafter"/>
</dbReference>
<dbReference type="SUPFAM" id="SSF101576">
    <property type="entry name" value="Supernatant protein factor (SPF), C-terminal domain"/>
    <property type="match status" value="1"/>
</dbReference>
<accession>A0AAV2A4T2</accession>
<dbReference type="InterPro" id="IPR009038">
    <property type="entry name" value="GOLD_dom"/>
</dbReference>
<comment type="caution">
    <text evidence="3">The sequence shown here is derived from an EMBL/GenBank/DDBJ whole genome shotgun (WGS) entry which is preliminary data.</text>
</comment>
<dbReference type="PANTHER" id="PTHR23324:SF83">
    <property type="entry name" value="SEC14-LIKE PROTEIN 2"/>
    <property type="match status" value="1"/>
</dbReference>
<evidence type="ECO:0008006" key="5">
    <source>
        <dbReference type="Google" id="ProtNLM"/>
    </source>
</evidence>
<dbReference type="SUPFAM" id="SSF46938">
    <property type="entry name" value="CRAL/TRIO N-terminal domain"/>
    <property type="match status" value="1"/>
</dbReference>
<name>A0AAV2A4T2_9ARAC</name>
<dbReference type="AlphaFoldDB" id="A0AAV2A4T2"/>
<dbReference type="InterPro" id="IPR051064">
    <property type="entry name" value="SEC14/CRAL-TRIO_domain"/>
</dbReference>
<evidence type="ECO:0000313" key="4">
    <source>
        <dbReference type="Proteomes" id="UP001497382"/>
    </source>
</evidence>
<dbReference type="SUPFAM" id="SSF52087">
    <property type="entry name" value="CRAL/TRIO domain"/>
    <property type="match status" value="1"/>
</dbReference>
<dbReference type="InterPro" id="IPR001251">
    <property type="entry name" value="CRAL-TRIO_dom"/>
</dbReference>
<dbReference type="InterPro" id="IPR036865">
    <property type="entry name" value="CRAL-TRIO_dom_sf"/>
</dbReference>
<dbReference type="Gene3D" id="3.40.525.10">
    <property type="entry name" value="CRAL-TRIO lipid binding domain"/>
    <property type="match status" value="1"/>
</dbReference>
<dbReference type="PROSITE" id="PS50866">
    <property type="entry name" value="GOLD"/>
    <property type="match status" value="1"/>
</dbReference>
<evidence type="ECO:0000313" key="3">
    <source>
        <dbReference type="EMBL" id="CAL1278992.1"/>
    </source>
</evidence>